<dbReference type="Pfam" id="PF13676">
    <property type="entry name" value="TIR_2"/>
    <property type="match status" value="1"/>
</dbReference>
<evidence type="ECO:0000313" key="3">
    <source>
        <dbReference type="Proteomes" id="UP001523369"/>
    </source>
</evidence>
<keyword evidence="3" id="KW-1185">Reference proteome</keyword>
<dbReference type="InterPro" id="IPR000157">
    <property type="entry name" value="TIR_dom"/>
</dbReference>
<evidence type="ECO:0000259" key="1">
    <source>
        <dbReference type="Pfam" id="PF13676"/>
    </source>
</evidence>
<dbReference type="Proteomes" id="UP001523369">
    <property type="component" value="Unassembled WGS sequence"/>
</dbReference>
<organism evidence="2 3">
    <name type="scientific">Paractinoplanes aksuensis</name>
    <dbReference type="NCBI Taxonomy" id="2939490"/>
    <lineage>
        <taxon>Bacteria</taxon>
        <taxon>Bacillati</taxon>
        <taxon>Actinomycetota</taxon>
        <taxon>Actinomycetes</taxon>
        <taxon>Micromonosporales</taxon>
        <taxon>Micromonosporaceae</taxon>
        <taxon>Paractinoplanes</taxon>
    </lineage>
</organism>
<keyword evidence="2" id="KW-0675">Receptor</keyword>
<comment type="caution">
    <text evidence="2">The sequence shown here is derived from an EMBL/GenBank/DDBJ whole genome shotgun (WGS) entry which is preliminary data.</text>
</comment>
<dbReference type="EMBL" id="JAMYJR010000003">
    <property type="protein sequence ID" value="MCO8269984.1"/>
    <property type="molecule type" value="Genomic_DNA"/>
</dbReference>
<name>A0ABT1DGR2_9ACTN</name>
<feature type="domain" description="TIR" evidence="1">
    <location>
        <begin position="18"/>
        <end position="54"/>
    </location>
</feature>
<proteinExistence type="predicted"/>
<protein>
    <submittedName>
        <fullName evidence="2">Toll/interleukin-1 receptor domain-containing protein</fullName>
    </submittedName>
</protein>
<gene>
    <name evidence="2" type="ORF">M1L60_05185</name>
</gene>
<sequence length="54" mass="5671">MSIPPHIPAGHGRPATLISYASQDEKAAAEVADQLLSAGHGVWLDKYCLLAGQD</sequence>
<reference evidence="2 3" key="1">
    <citation type="submission" date="2022-06" db="EMBL/GenBank/DDBJ databases">
        <title>New Species of the Genus Actinoplanes, ActinopZanes ferrugineus.</title>
        <authorList>
            <person name="Ding P."/>
        </authorList>
    </citation>
    <scope>NUCLEOTIDE SEQUENCE [LARGE SCALE GENOMIC DNA]</scope>
    <source>
        <strain evidence="2 3">TRM88003</strain>
    </source>
</reference>
<accession>A0ABT1DGR2</accession>
<evidence type="ECO:0000313" key="2">
    <source>
        <dbReference type="EMBL" id="MCO8269984.1"/>
    </source>
</evidence>
<dbReference type="RefSeq" id="WP_253236120.1">
    <property type="nucleotide sequence ID" value="NZ_JAMYJR010000003.1"/>
</dbReference>